<reference evidence="2" key="1">
    <citation type="journal article" date="2023" name="Science">
        <title>Genome structures resolve the early diversification of teleost fishes.</title>
        <authorList>
            <person name="Parey E."/>
            <person name="Louis A."/>
            <person name="Montfort J."/>
            <person name="Bouchez O."/>
            <person name="Roques C."/>
            <person name="Iampietro C."/>
            <person name="Lluch J."/>
            <person name="Castinel A."/>
            <person name="Donnadieu C."/>
            <person name="Desvignes T."/>
            <person name="Floi Bucao C."/>
            <person name="Jouanno E."/>
            <person name="Wen M."/>
            <person name="Mejri S."/>
            <person name="Dirks R."/>
            <person name="Jansen H."/>
            <person name="Henkel C."/>
            <person name="Chen W.J."/>
            <person name="Zahm M."/>
            <person name="Cabau C."/>
            <person name="Klopp C."/>
            <person name="Thompson A.W."/>
            <person name="Robinson-Rechavi M."/>
            <person name="Braasch I."/>
            <person name="Lecointre G."/>
            <person name="Bobe J."/>
            <person name="Postlethwait J.H."/>
            <person name="Berthelot C."/>
            <person name="Roest Crollius H."/>
            <person name="Guiguen Y."/>
        </authorList>
    </citation>
    <scope>NUCLEOTIDE SEQUENCE</scope>
    <source>
        <strain evidence="2">WJC10195</strain>
    </source>
</reference>
<feature type="compositionally biased region" description="Pro residues" evidence="1">
    <location>
        <begin position="25"/>
        <end position="40"/>
    </location>
</feature>
<dbReference type="AlphaFoldDB" id="A0A9Q1IQE8"/>
<comment type="caution">
    <text evidence="2">The sequence shown here is derived from an EMBL/GenBank/DDBJ whole genome shotgun (WGS) entry which is preliminary data.</text>
</comment>
<evidence type="ECO:0000313" key="2">
    <source>
        <dbReference type="EMBL" id="KAJ8350629.1"/>
    </source>
</evidence>
<keyword evidence="3" id="KW-1185">Reference proteome</keyword>
<dbReference type="Proteomes" id="UP001152622">
    <property type="component" value="Chromosome 9"/>
</dbReference>
<feature type="region of interest" description="Disordered" evidence="1">
    <location>
        <begin position="1"/>
        <end position="45"/>
    </location>
</feature>
<evidence type="ECO:0000313" key="3">
    <source>
        <dbReference type="Proteomes" id="UP001152622"/>
    </source>
</evidence>
<evidence type="ECO:0000256" key="1">
    <source>
        <dbReference type="SAM" id="MobiDB-lite"/>
    </source>
</evidence>
<protein>
    <submittedName>
        <fullName evidence="2">Uncharacterized protein</fullName>
    </submittedName>
</protein>
<accession>A0A9Q1IQE8</accession>
<sequence length="82" mass="8539">MAPKKDVKKAEPKKAEPAPAAAAPAPAPAPAAAPAPAPEPAKPKAVDLSGVKVDFSPDQLEGEKHWMFWRVAVAICSFVNLD</sequence>
<name>A0A9Q1IQE8_SYNKA</name>
<organism evidence="2 3">
    <name type="scientific">Synaphobranchus kaupii</name>
    <name type="common">Kaup's arrowtooth eel</name>
    <dbReference type="NCBI Taxonomy" id="118154"/>
    <lineage>
        <taxon>Eukaryota</taxon>
        <taxon>Metazoa</taxon>
        <taxon>Chordata</taxon>
        <taxon>Craniata</taxon>
        <taxon>Vertebrata</taxon>
        <taxon>Euteleostomi</taxon>
        <taxon>Actinopterygii</taxon>
        <taxon>Neopterygii</taxon>
        <taxon>Teleostei</taxon>
        <taxon>Anguilliformes</taxon>
        <taxon>Synaphobranchidae</taxon>
        <taxon>Synaphobranchus</taxon>
    </lineage>
</organism>
<dbReference type="EMBL" id="JAINUF010000009">
    <property type="protein sequence ID" value="KAJ8350629.1"/>
    <property type="molecule type" value="Genomic_DNA"/>
</dbReference>
<proteinExistence type="predicted"/>
<gene>
    <name evidence="2" type="ORF">SKAU_G00257590</name>
</gene>
<feature type="compositionally biased region" description="Basic and acidic residues" evidence="1">
    <location>
        <begin position="1"/>
        <end position="16"/>
    </location>
</feature>